<evidence type="ECO:0000313" key="1">
    <source>
        <dbReference type="EMBL" id="AQT25695.2"/>
    </source>
</evidence>
<proteinExistence type="predicted"/>
<reference evidence="1 2" key="1">
    <citation type="submission" date="2016-12" db="EMBL/GenBank/DDBJ databases">
        <title>Whole genome Sequence of Mycobacteriophages.</title>
        <authorList>
            <person name="Bajpai U."/>
        </authorList>
    </citation>
    <scope>NUCLEOTIDE SEQUENCE [LARGE SCALE GENOMIC DNA]</scope>
</reference>
<evidence type="ECO:0000313" key="2">
    <source>
        <dbReference type="Proteomes" id="UP000240702"/>
    </source>
</evidence>
<protein>
    <submittedName>
        <fullName evidence="1">Uncharacterized protein</fullName>
    </submittedName>
</protein>
<dbReference type="EMBL" id="KY385381">
    <property type="protein sequence ID" value="AQT25695.2"/>
    <property type="molecule type" value="Genomic_DNA"/>
</dbReference>
<dbReference type="Proteomes" id="UP000240702">
    <property type="component" value="Segment"/>
</dbReference>
<name>A0A2I2MPC6_9CAUD</name>
<sequence length="109" mass="12200">MIRMKPEIKAPKTYKVDPHTAALADEYGIPTEKVEYAMKAIDATPELNIEMAINGQEVKGATLRVSREFDNMGFLNPSQAIIELVGEDLRAAIVVDRKQLSDQLTKEIR</sequence>
<accession>A0A2I2MPC6</accession>
<gene>
    <name evidence="1" type="primary">20</name>
    <name evidence="1" type="ORF">EniyanLRS_20</name>
</gene>
<organism evidence="1 2">
    <name type="scientific">Mycobacterium phage EniyanLRS</name>
    <dbReference type="NCBI Taxonomy" id="1933770"/>
    <lineage>
        <taxon>Viruses</taxon>
        <taxon>Duplodnaviria</taxon>
        <taxon>Heunggongvirae</taxon>
        <taxon>Uroviricota</taxon>
        <taxon>Caudoviricetes</taxon>
        <taxon>Vilmaviridae</taxon>
        <taxon>Wildcatvirus</taxon>
        <taxon>Wildcatvirus wildcat</taxon>
        <taxon>Mycobacterium virus Wildcat</taxon>
    </lineage>
</organism>